<dbReference type="SUPFAM" id="SSF57783">
    <property type="entry name" value="Zinc beta-ribbon"/>
    <property type="match status" value="1"/>
</dbReference>
<dbReference type="GO" id="GO:0006269">
    <property type="term" value="P:DNA replication, synthesis of primer"/>
    <property type="evidence" value="ECO:0007669"/>
    <property type="project" value="TreeGrafter"/>
</dbReference>
<dbReference type="Proteomes" id="UP001079535">
    <property type="component" value="Unassembled WGS sequence"/>
</dbReference>
<evidence type="ECO:0000259" key="4">
    <source>
        <dbReference type="SMART" id="SM00400"/>
    </source>
</evidence>
<dbReference type="GO" id="GO:0008270">
    <property type="term" value="F:zinc ion binding"/>
    <property type="evidence" value="ECO:0007669"/>
    <property type="project" value="UniProtKB-KW"/>
</dbReference>
<evidence type="ECO:0000256" key="1">
    <source>
        <dbReference type="ARBA" id="ARBA00022723"/>
    </source>
</evidence>
<dbReference type="AlphaFoldDB" id="A0A9Q4HYM5"/>
<dbReference type="GO" id="GO:0003899">
    <property type="term" value="F:DNA-directed RNA polymerase activity"/>
    <property type="evidence" value="ECO:0007669"/>
    <property type="project" value="InterPro"/>
</dbReference>
<dbReference type="PANTHER" id="PTHR30313">
    <property type="entry name" value="DNA PRIMASE"/>
    <property type="match status" value="1"/>
</dbReference>
<evidence type="ECO:0000256" key="3">
    <source>
        <dbReference type="ARBA" id="ARBA00022833"/>
    </source>
</evidence>
<dbReference type="RefSeq" id="WP_268803644.1">
    <property type="nucleotide sequence ID" value="NZ_JAPRAY010000015.1"/>
</dbReference>
<dbReference type="SMART" id="SM00400">
    <property type="entry name" value="ZnF_CHCC"/>
    <property type="match status" value="1"/>
</dbReference>
<name>A0A9Q4HYM5_MEDGN</name>
<keyword evidence="1" id="KW-0479">Metal-binding</keyword>
<feature type="domain" description="Zinc finger CHC2-type" evidence="4">
    <location>
        <begin position="31"/>
        <end position="80"/>
    </location>
</feature>
<keyword evidence="2" id="KW-0863">Zinc-finger</keyword>
<dbReference type="GO" id="GO:0005737">
    <property type="term" value="C:cytoplasm"/>
    <property type="evidence" value="ECO:0007669"/>
    <property type="project" value="TreeGrafter"/>
</dbReference>
<dbReference type="Gene3D" id="3.90.580.10">
    <property type="entry name" value="Zinc finger, CHC2-type domain"/>
    <property type="match status" value="1"/>
</dbReference>
<evidence type="ECO:0000313" key="5">
    <source>
        <dbReference type="EMBL" id="MCZ0668240.1"/>
    </source>
</evidence>
<dbReference type="Pfam" id="PF01807">
    <property type="entry name" value="Zn_ribbon_DnaG"/>
    <property type="match status" value="1"/>
</dbReference>
<dbReference type="InterPro" id="IPR050219">
    <property type="entry name" value="DnaG_primase"/>
</dbReference>
<protein>
    <submittedName>
        <fullName evidence="5">CHC2 zinc finger domain-containing protein</fullName>
    </submittedName>
</protein>
<sequence length="163" mass="19410">MNKEEIKHSYSMREIVERYGLHVNRAGFIHCPFHKGDKGASLKIYPDSFHCFGCGTNGDIFTFVQLIDHVDFKEAFQSLGGTYEKPTFQSKLAIYRSRKKAEQRKREEEKLRRKRELNNVLIDVYRDYMNKSEPFSDVWCDCCNALQYQLYLHEILNREEVRK</sequence>
<dbReference type="PANTHER" id="PTHR30313:SF2">
    <property type="entry name" value="DNA PRIMASE"/>
    <property type="match status" value="1"/>
</dbReference>
<comment type="caution">
    <text evidence="5">The sequence shown here is derived from an EMBL/GenBank/DDBJ whole genome shotgun (WGS) entry which is preliminary data.</text>
</comment>
<dbReference type="GO" id="GO:0003677">
    <property type="term" value="F:DNA binding"/>
    <property type="evidence" value="ECO:0007669"/>
    <property type="project" value="InterPro"/>
</dbReference>
<dbReference type="InterPro" id="IPR036977">
    <property type="entry name" value="DNA_primase_Znf_CHC2"/>
</dbReference>
<evidence type="ECO:0000256" key="2">
    <source>
        <dbReference type="ARBA" id="ARBA00022771"/>
    </source>
</evidence>
<keyword evidence="3" id="KW-0862">Zinc</keyword>
<gene>
    <name evidence="5" type="ORF">OZZ17_11920</name>
</gene>
<organism evidence="5 6">
    <name type="scientific">Mediterraneibacter gnavus</name>
    <name type="common">Ruminococcus gnavus</name>
    <dbReference type="NCBI Taxonomy" id="33038"/>
    <lineage>
        <taxon>Bacteria</taxon>
        <taxon>Bacillati</taxon>
        <taxon>Bacillota</taxon>
        <taxon>Clostridia</taxon>
        <taxon>Lachnospirales</taxon>
        <taxon>Lachnospiraceae</taxon>
        <taxon>Mediterraneibacter</taxon>
    </lineage>
</organism>
<accession>A0A9Q4HYM5</accession>
<evidence type="ECO:0000313" key="6">
    <source>
        <dbReference type="Proteomes" id="UP001079535"/>
    </source>
</evidence>
<reference evidence="5" key="1">
    <citation type="submission" date="2022-11" db="EMBL/GenBank/DDBJ databases">
        <title>Temperate bacteriophages infecting mucin-degrading bacterium Ruminococcus gnavus from the human gut.</title>
        <authorList>
            <person name="Buttimer C."/>
        </authorList>
    </citation>
    <scope>NUCLEOTIDE SEQUENCE</scope>
    <source>
        <strain evidence="5">CCUG 49994</strain>
    </source>
</reference>
<proteinExistence type="predicted"/>
<dbReference type="InterPro" id="IPR002694">
    <property type="entry name" value="Znf_CHC2"/>
</dbReference>
<dbReference type="EMBL" id="JAPRAY010000015">
    <property type="protein sequence ID" value="MCZ0668240.1"/>
    <property type="molecule type" value="Genomic_DNA"/>
</dbReference>